<gene>
    <name evidence="2" type="ORF">FH965_39890</name>
</gene>
<evidence type="ECO:0000313" key="3">
    <source>
        <dbReference type="Proteomes" id="UP000316806"/>
    </source>
</evidence>
<name>A0A516RK08_STRST</name>
<dbReference type="EMBL" id="CP040916">
    <property type="protein sequence ID" value="QDQ15955.1"/>
    <property type="molecule type" value="Genomic_DNA"/>
</dbReference>
<sequence length="185" mass="20055">MTDTPASGADVLEGADSGAALEEDQPVPGETDGPDLGDDDKSPGREDCPSGPFVHITKNLKNTMSVKYSTFAKNDTGSAKDFKFTSKRSGTTTIGGSLNLSADFKVRWVGKLKAEVQGSVQRSWTSELGVEIGGKAKAHKTVYGDYGIMKEKVYGYNAYRATNCSVSNKHYLEVWAPYREGWTLR</sequence>
<evidence type="ECO:0000313" key="2">
    <source>
        <dbReference type="EMBL" id="QDQ15955.1"/>
    </source>
</evidence>
<evidence type="ECO:0000256" key="1">
    <source>
        <dbReference type="SAM" id="MobiDB-lite"/>
    </source>
</evidence>
<protein>
    <submittedName>
        <fullName evidence="2">Uncharacterized protein</fullName>
    </submittedName>
</protein>
<feature type="region of interest" description="Disordered" evidence="1">
    <location>
        <begin position="1"/>
        <end position="55"/>
    </location>
</feature>
<accession>A0A516RK08</accession>
<reference evidence="2 3" key="1">
    <citation type="journal article" date="2019" name="J. Ind. Microbiol. Biotechnol.">
        <title>The complete genomic sequence of Streptomyces spectabilis NRRL-2792 and identification of secondary metabolite biosynthetic gene clusters.</title>
        <authorList>
            <person name="Sinha A."/>
            <person name="Phillips-Salemka S."/>
            <person name="Niraula T.A."/>
            <person name="Short K.A."/>
            <person name="Niraula N.P."/>
        </authorList>
    </citation>
    <scope>NUCLEOTIDE SEQUENCE [LARGE SCALE GENOMIC DNA]</scope>
    <source>
        <strain evidence="2 3">NRRL 2792</strain>
    </source>
</reference>
<proteinExistence type="predicted"/>
<feature type="compositionally biased region" description="Basic and acidic residues" evidence="1">
    <location>
        <begin position="39"/>
        <end position="48"/>
    </location>
</feature>
<organism evidence="2 3">
    <name type="scientific">Streptomyces spectabilis</name>
    <dbReference type="NCBI Taxonomy" id="68270"/>
    <lineage>
        <taxon>Bacteria</taxon>
        <taxon>Bacillati</taxon>
        <taxon>Actinomycetota</taxon>
        <taxon>Actinomycetes</taxon>
        <taxon>Kitasatosporales</taxon>
        <taxon>Streptomycetaceae</taxon>
        <taxon>Streptomyces</taxon>
    </lineage>
</organism>
<dbReference type="Proteomes" id="UP000316806">
    <property type="component" value="Chromosome"/>
</dbReference>
<dbReference type="RefSeq" id="WP_144323155.1">
    <property type="nucleotide sequence ID" value="NZ_CP040916.1"/>
</dbReference>
<dbReference type="AlphaFoldDB" id="A0A516RK08"/>